<dbReference type="PANTHER" id="PTHR48081">
    <property type="entry name" value="AB HYDROLASE SUPERFAMILY PROTEIN C4A8.06C"/>
    <property type="match status" value="1"/>
</dbReference>
<dbReference type="InterPro" id="IPR050300">
    <property type="entry name" value="GDXG_lipolytic_enzyme"/>
</dbReference>
<dbReference type="InterPro" id="IPR033140">
    <property type="entry name" value="Lipase_GDXG_put_SER_AS"/>
</dbReference>
<dbReference type="PROSITE" id="PS01174">
    <property type="entry name" value="LIPASE_GDXG_SER"/>
    <property type="match status" value="1"/>
</dbReference>
<feature type="active site" evidence="3">
    <location>
        <position position="126"/>
    </location>
</feature>
<gene>
    <name evidence="5" type="ORF">LY89DRAFT_688114</name>
</gene>
<accession>A0A194WWN6</accession>
<organism evidence="5 6">
    <name type="scientific">Mollisia scopiformis</name>
    <name type="common">Conifer needle endophyte fungus</name>
    <name type="synonym">Phialocephala scopiformis</name>
    <dbReference type="NCBI Taxonomy" id="149040"/>
    <lineage>
        <taxon>Eukaryota</taxon>
        <taxon>Fungi</taxon>
        <taxon>Dikarya</taxon>
        <taxon>Ascomycota</taxon>
        <taxon>Pezizomycotina</taxon>
        <taxon>Leotiomycetes</taxon>
        <taxon>Helotiales</taxon>
        <taxon>Mollisiaceae</taxon>
        <taxon>Mollisia</taxon>
    </lineage>
</organism>
<dbReference type="GeneID" id="28825367"/>
<evidence type="ECO:0000256" key="2">
    <source>
        <dbReference type="ARBA" id="ARBA00022801"/>
    </source>
</evidence>
<dbReference type="InterPro" id="IPR029058">
    <property type="entry name" value="AB_hydrolase_fold"/>
</dbReference>
<evidence type="ECO:0000256" key="3">
    <source>
        <dbReference type="PROSITE-ProRule" id="PRU10038"/>
    </source>
</evidence>
<dbReference type="SUPFAM" id="SSF53474">
    <property type="entry name" value="alpha/beta-Hydrolases"/>
    <property type="match status" value="1"/>
</dbReference>
<dbReference type="AlphaFoldDB" id="A0A194WWN6"/>
<dbReference type="Pfam" id="PF07859">
    <property type="entry name" value="Abhydrolase_3"/>
    <property type="match status" value="1"/>
</dbReference>
<dbReference type="EMBL" id="KQ947424">
    <property type="protein sequence ID" value="KUJ12391.1"/>
    <property type="molecule type" value="Genomic_DNA"/>
</dbReference>
<evidence type="ECO:0000313" key="5">
    <source>
        <dbReference type="EMBL" id="KUJ12391.1"/>
    </source>
</evidence>
<evidence type="ECO:0000313" key="6">
    <source>
        <dbReference type="Proteomes" id="UP000070700"/>
    </source>
</evidence>
<protein>
    <submittedName>
        <fullName evidence="5">Alpha/beta-hydrolase</fullName>
    </submittedName>
</protein>
<dbReference type="STRING" id="149040.A0A194WWN6"/>
<dbReference type="RefSeq" id="XP_018066746.1">
    <property type="nucleotide sequence ID" value="XM_018215641.1"/>
</dbReference>
<dbReference type="Gene3D" id="3.40.50.1820">
    <property type="entry name" value="alpha/beta hydrolase"/>
    <property type="match status" value="1"/>
</dbReference>
<dbReference type="OrthoDB" id="2152029at2759"/>
<keyword evidence="6" id="KW-1185">Reference proteome</keyword>
<evidence type="ECO:0000259" key="4">
    <source>
        <dbReference type="Pfam" id="PF07859"/>
    </source>
</evidence>
<evidence type="ECO:0000256" key="1">
    <source>
        <dbReference type="ARBA" id="ARBA00010515"/>
    </source>
</evidence>
<keyword evidence="2 5" id="KW-0378">Hydrolase</keyword>
<sequence length="288" mass="31411">MSPPKVTKDLQEFFYGAAESPTVKPVAVGGVWYPSLYSVESDSNKKVILHFHGGAYVLGGARQSECGFGADILVKTHSAMVFCPQYRLACYDNGQFPAALQDALISYKYLLDQGIPASRIVVSGDSAGGNLALALLRYLSDQNDSHQLPLPSAVLLWGPWLDLSVDPESIDRNKNSATDYITSSLARWGVESFVPLSMSSSHPYISPARNVFSTNCPIFIQVGGGEILHDEIVTFADKMKESRGNRIELHDTPFAPHDILLCGELLGWEKEAEQAAQASRVFLESQGI</sequence>
<reference evidence="5 6" key="1">
    <citation type="submission" date="2015-10" db="EMBL/GenBank/DDBJ databases">
        <title>Full genome of DAOMC 229536 Phialocephala scopiformis, a fungal endophyte of spruce producing the potent anti-insectan compound rugulosin.</title>
        <authorList>
            <consortium name="DOE Joint Genome Institute"/>
            <person name="Walker A.K."/>
            <person name="Frasz S.L."/>
            <person name="Seifert K.A."/>
            <person name="Miller J.D."/>
            <person name="Mondo S.J."/>
            <person name="Labutti K."/>
            <person name="Lipzen A."/>
            <person name="Dockter R."/>
            <person name="Kennedy M."/>
            <person name="Grigoriev I.V."/>
            <person name="Spatafora J.W."/>
        </authorList>
    </citation>
    <scope>NUCLEOTIDE SEQUENCE [LARGE SCALE GENOMIC DNA]</scope>
    <source>
        <strain evidence="5 6">CBS 120377</strain>
    </source>
</reference>
<dbReference type="PANTHER" id="PTHR48081:SF17">
    <property type="entry name" value="ALPHA_BETA HYDROLASE FOLD-3 DOMAIN-CONTAINING PROTEIN"/>
    <property type="match status" value="1"/>
</dbReference>
<dbReference type="GO" id="GO:0016787">
    <property type="term" value="F:hydrolase activity"/>
    <property type="evidence" value="ECO:0007669"/>
    <property type="project" value="UniProtKB-KW"/>
</dbReference>
<name>A0A194WWN6_MOLSC</name>
<proteinExistence type="inferred from homology"/>
<dbReference type="InterPro" id="IPR013094">
    <property type="entry name" value="AB_hydrolase_3"/>
</dbReference>
<dbReference type="InParanoid" id="A0A194WWN6"/>
<feature type="domain" description="Alpha/beta hydrolase fold-3" evidence="4">
    <location>
        <begin position="48"/>
        <end position="260"/>
    </location>
</feature>
<dbReference type="KEGG" id="psco:LY89DRAFT_688114"/>
<comment type="similarity">
    <text evidence="1">Belongs to the 'GDXG' lipolytic enzyme family.</text>
</comment>
<dbReference type="Proteomes" id="UP000070700">
    <property type="component" value="Unassembled WGS sequence"/>
</dbReference>